<evidence type="ECO:0000256" key="5">
    <source>
        <dbReference type="SAM" id="Phobius"/>
    </source>
</evidence>
<reference evidence="8" key="1">
    <citation type="submission" date="2016-10" db="EMBL/GenBank/DDBJ databases">
        <authorList>
            <person name="de Groot N.N."/>
        </authorList>
    </citation>
    <scope>NUCLEOTIDE SEQUENCE [LARGE SCALE GENOMIC DNA]</scope>
    <source>
        <strain evidence="8">KHGC19</strain>
    </source>
</reference>
<dbReference type="PANTHER" id="PTHR43077:SF10">
    <property type="entry name" value="TRANSPORT PERMEASE PROTEIN"/>
    <property type="match status" value="1"/>
</dbReference>
<feature type="domain" description="ABC-2 type transporter transmembrane" evidence="6">
    <location>
        <begin position="499"/>
        <end position="694"/>
    </location>
</feature>
<evidence type="ECO:0000256" key="2">
    <source>
        <dbReference type="ARBA" id="ARBA00022692"/>
    </source>
</evidence>
<feature type="transmembrane region" description="Helical" evidence="5">
    <location>
        <begin position="528"/>
        <end position="549"/>
    </location>
</feature>
<gene>
    <name evidence="8" type="ORF">SAMN05216446_0510</name>
    <name evidence="7" type="ORF">SAMN05216447_11231</name>
</gene>
<dbReference type="InterPro" id="IPR013525">
    <property type="entry name" value="ABC2_TM"/>
</dbReference>
<dbReference type="Proteomes" id="UP000199135">
    <property type="component" value="Unassembled WGS sequence"/>
</dbReference>
<keyword evidence="4 5" id="KW-0472">Membrane</keyword>
<evidence type="ECO:0000256" key="1">
    <source>
        <dbReference type="ARBA" id="ARBA00004141"/>
    </source>
</evidence>
<sequence length="726" mass="77117">MSTIIKIFRRDCKNATRNVIALVVCIGLVVIPSLYAWFNIAGGWDPYGATGQLKIAVANSDRGYTSQTMPMEINIGQRVEATLRENQKFDWVFTTEQDAIDGVSSGEYYAAIVVPEDFTSDIMSVFSTSTRHAELRYYVNQKENAIAPIVTQKGASWLKNEIDRQFAQTVTGVGAAVMTDLGNYLDDDQILSVASALDRALTSGSKDIRRVSTHVGSYASLLSSASSLVSSSNDLLKTTGSSASSLKSLLNDTGNSVASVRQGLDSSRDAISGAVDKSSQSIDSLGSAVDDAFDVAANHTGEARKKLSNAASLTSHVAGDYGSLAEQLDSLAGTISDASAQAHVKAAATHARTTQATLFGISNALSTAADELTTDNVEAKRREVKEKIDAGKTEIEALKSNYSGKLDQKLTSLSDAISSTSSATSDVANKLDDAIGSLQSATGSAKADLEAMQDSLSDAQGKLGGMADKIDDTHARLKAALSSGDAKTIRTILSSDPDALASWIASPVQLDREAIYPVENNGSAMAPYYTTLALWVGATVLAAMLKTPLSEEALREAGGARPYQRYFGRLGIYLVLSFLQATLAMLGDLFFLGVQASDPIQMMVCAWVASFVFMNVIYALVASFGDVGKAVAVFLLVIQVAGSGGSFPKEMLPPLFQAFNPFLPFVPIMNGMRAAIAGSYGAEFWVCMGHALLFLAPALALGLVLRVPVIRVNDWFAEKLEDTKIM</sequence>
<feature type="transmembrane region" description="Helical" evidence="5">
    <location>
        <begin position="600"/>
        <end position="621"/>
    </location>
</feature>
<evidence type="ECO:0000259" key="6">
    <source>
        <dbReference type="Pfam" id="PF12698"/>
    </source>
</evidence>
<dbReference type="InterPro" id="IPR017501">
    <property type="entry name" value="Phage_infect_YhgE_C"/>
</dbReference>
<dbReference type="EMBL" id="FOGP01000001">
    <property type="protein sequence ID" value="SER35725.1"/>
    <property type="molecule type" value="Genomic_DNA"/>
</dbReference>
<dbReference type="NCBIfam" id="TIGR03061">
    <property type="entry name" value="pip_yhgE_Nterm"/>
    <property type="match status" value="1"/>
</dbReference>
<dbReference type="RefSeq" id="WP_091007971.1">
    <property type="nucleotide sequence ID" value="NZ_FNWT01000012.1"/>
</dbReference>
<keyword evidence="2 5" id="KW-0812">Transmembrane</keyword>
<protein>
    <submittedName>
        <fullName evidence="7 8">Membrane protein</fullName>
    </submittedName>
</protein>
<evidence type="ECO:0000313" key="9">
    <source>
        <dbReference type="Proteomes" id="UP000199128"/>
    </source>
</evidence>
<evidence type="ECO:0000313" key="10">
    <source>
        <dbReference type="Proteomes" id="UP000199135"/>
    </source>
</evidence>
<dbReference type="Gene3D" id="3.40.1710.10">
    <property type="entry name" value="abc type-2 transporter like domain"/>
    <property type="match status" value="1"/>
</dbReference>
<dbReference type="InterPro" id="IPR017500">
    <property type="entry name" value="Phage_infect_YhgE_N"/>
</dbReference>
<dbReference type="AlphaFoldDB" id="A0A1H9NJ89"/>
<feature type="transmembrane region" description="Helical" evidence="5">
    <location>
        <begin position="20"/>
        <end position="38"/>
    </location>
</feature>
<dbReference type="InterPro" id="IPR051328">
    <property type="entry name" value="T7SS_ABC-Transporter"/>
</dbReference>
<dbReference type="EMBL" id="FNWT01000012">
    <property type="protein sequence ID" value="SEH68030.1"/>
    <property type="molecule type" value="Genomic_DNA"/>
</dbReference>
<evidence type="ECO:0000256" key="3">
    <source>
        <dbReference type="ARBA" id="ARBA00022989"/>
    </source>
</evidence>
<feature type="transmembrane region" description="Helical" evidence="5">
    <location>
        <begin position="570"/>
        <end position="594"/>
    </location>
</feature>
<feature type="transmembrane region" description="Helical" evidence="5">
    <location>
        <begin position="630"/>
        <end position="648"/>
    </location>
</feature>
<dbReference type="NCBIfam" id="TIGR03062">
    <property type="entry name" value="pip_yhgE_Cterm"/>
    <property type="match status" value="1"/>
</dbReference>
<organism evidence="8 9">
    <name type="scientific">Parafannyhessea umbonata</name>
    <dbReference type="NCBI Taxonomy" id="604330"/>
    <lineage>
        <taxon>Bacteria</taxon>
        <taxon>Bacillati</taxon>
        <taxon>Actinomycetota</taxon>
        <taxon>Coriobacteriia</taxon>
        <taxon>Coriobacteriales</taxon>
        <taxon>Atopobiaceae</taxon>
        <taxon>Parafannyhessea</taxon>
    </lineage>
</organism>
<dbReference type="Pfam" id="PF12698">
    <property type="entry name" value="ABC2_membrane_3"/>
    <property type="match status" value="2"/>
</dbReference>
<dbReference type="PANTHER" id="PTHR43077">
    <property type="entry name" value="TRANSPORT PERMEASE YVFS-RELATED"/>
    <property type="match status" value="1"/>
</dbReference>
<dbReference type="GO" id="GO:0016020">
    <property type="term" value="C:membrane"/>
    <property type="evidence" value="ECO:0007669"/>
    <property type="project" value="UniProtKB-SubCell"/>
</dbReference>
<evidence type="ECO:0000313" key="7">
    <source>
        <dbReference type="EMBL" id="SEH68030.1"/>
    </source>
</evidence>
<keyword evidence="3 5" id="KW-1133">Transmembrane helix</keyword>
<evidence type="ECO:0000313" key="8">
    <source>
        <dbReference type="EMBL" id="SER35725.1"/>
    </source>
</evidence>
<feature type="domain" description="ABC-2 type transporter transmembrane" evidence="6">
    <location>
        <begin position="20"/>
        <end position="167"/>
    </location>
</feature>
<evidence type="ECO:0000256" key="4">
    <source>
        <dbReference type="ARBA" id="ARBA00023136"/>
    </source>
</evidence>
<dbReference type="Proteomes" id="UP000199128">
    <property type="component" value="Unassembled WGS sequence"/>
</dbReference>
<keyword evidence="10" id="KW-1185">Reference proteome</keyword>
<name>A0A1H9NJ89_9ACTN</name>
<feature type="transmembrane region" description="Helical" evidence="5">
    <location>
        <begin position="684"/>
        <end position="705"/>
    </location>
</feature>
<reference evidence="9 10" key="2">
    <citation type="submission" date="2016-10" db="EMBL/GenBank/DDBJ databases">
        <authorList>
            <person name="Varghese N."/>
            <person name="Submissions S."/>
        </authorList>
    </citation>
    <scope>NUCLEOTIDE SEQUENCE [LARGE SCALE GENOMIC DNA]</scope>
    <source>
        <strain evidence="9">KHGC19</strain>
        <strain evidence="7 10">WCP15</strain>
    </source>
</reference>
<dbReference type="GO" id="GO:0140359">
    <property type="term" value="F:ABC-type transporter activity"/>
    <property type="evidence" value="ECO:0007669"/>
    <property type="project" value="InterPro"/>
</dbReference>
<dbReference type="Gene3D" id="1.10.287.1490">
    <property type="match status" value="1"/>
</dbReference>
<accession>A0A1H9NJ89</accession>
<proteinExistence type="predicted"/>
<comment type="subcellular location">
    <subcellularLocation>
        <location evidence="1">Membrane</location>
        <topology evidence="1">Multi-pass membrane protein</topology>
    </subcellularLocation>
</comment>